<organism evidence="4 5">
    <name type="scientific">Actinomadura spongiicola</name>
    <dbReference type="NCBI Taxonomy" id="2303421"/>
    <lineage>
        <taxon>Bacteria</taxon>
        <taxon>Bacillati</taxon>
        <taxon>Actinomycetota</taxon>
        <taxon>Actinomycetes</taxon>
        <taxon>Streptosporangiales</taxon>
        <taxon>Thermomonosporaceae</taxon>
        <taxon>Actinomadura</taxon>
    </lineage>
</organism>
<evidence type="ECO:0000256" key="2">
    <source>
        <dbReference type="SAM" id="SignalP"/>
    </source>
</evidence>
<feature type="region of interest" description="Disordered" evidence="1">
    <location>
        <begin position="119"/>
        <end position="142"/>
    </location>
</feature>
<evidence type="ECO:0000313" key="4">
    <source>
        <dbReference type="EMBL" id="RFS85169.1"/>
    </source>
</evidence>
<dbReference type="AlphaFoldDB" id="A0A372GJ66"/>
<feature type="domain" description="PepSY" evidence="3">
    <location>
        <begin position="70"/>
        <end position="126"/>
    </location>
</feature>
<protein>
    <recommendedName>
        <fullName evidence="3">PepSY domain-containing protein</fullName>
    </recommendedName>
</protein>
<reference evidence="4 5" key="1">
    <citation type="submission" date="2018-08" db="EMBL/GenBank/DDBJ databases">
        <title>Actinomadura spongicola sp. nov., isolated from marine sponge Leucetta chagosensis.</title>
        <authorList>
            <person name="Li L."/>
            <person name="Lin H.W."/>
        </authorList>
    </citation>
    <scope>NUCLEOTIDE SEQUENCE [LARGE SCALE GENOMIC DNA]</scope>
    <source>
        <strain evidence="4 5">LHW52907</strain>
    </source>
</reference>
<dbReference type="RefSeq" id="WP_117399033.1">
    <property type="nucleotide sequence ID" value="NZ_QVNQ01000003.1"/>
</dbReference>
<proteinExistence type="predicted"/>
<dbReference type="Gene3D" id="3.10.450.40">
    <property type="match status" value="1"/>
</dbReference>
<feature type="compositionally biased region" description="Pro residues" evidence="1">
    <location>
        <begin position="49"/>
        <end position="59"/>
    </location>
</feature>
<dbReference type="Proteomes" id="UP000262882">
    <property type="component" value="Unassembled WGS sequence"/>
</dbReference>
<sequence>MRFDARRPVSGRGLLVAVVAAGVLAGGGAASAFAADPDGSPRTTAPTAPSTPPTTPPGTPSSNAPKTSVTVVDAAQAALKSVPGGTVTAVELDDENGRTLWEVDVTDRNGAERELVVDAATAKVQEAPKNDDHDDRDVRDDD</sequence>
<dbReference type="EMBL" id="QVNQ01000003">
    <property type="protein sequence ID" value="RFS85169.1"/>
    <property type="molecule type" value="Genomic_DNA"/>
</dbReference>
<evidence type="ECO:0000256" key="1">
    <source>
        <dbReference type="SAM" id="MobiDB-lite"/>
    </source>
</evidence>
<name>A0A372GJ66_9ACTN</name>
<feature type="region of interest" description="Disordered" evidence="1">
    <location>
        <begin position="30"/>
        <end position="68"/>
    </location>
</feature>
<evidence type="ECO:0000259" key="3">
    <source>
        <dbReference type="Pfam" id="PF03413"/>
    </source>
</evidence>
<feature type="chain" id="PRO_5016745567" description="PepSY domain-containing protein" evidence="2">
    <location>
        <begin position="35"/>
        <end position="142"/>
    </location>
</feature>
<evidence type="ECO:0000313" key="5">
    <source>
        <dbReference type="Proteomes" id="UP000262882"/>
    </source>
</evidence>
<dbReference type="Pfam" id="PF03413">
    <property type="entry name" value="PepSY"/>
    <property type="match status" value="1"/>
</dbReference>
<keyword evidence="2" id="KW-0732">Signal</keyword>
<dbReference type="OrthoDB" id="9795161at2"/>
<feature type="compositionally biased region" description="Low complexity" evidence="1">
    <location>
        <begin position="30"/>
        <end position="48"/>
    </location>
</feature>
<dbReference type="InterPro" id="IPR025711">
    <property type="entry name" value="PepSY"/>
</dbReference>
<feature type="compositionally biased region" description="Basic and acidic residues" evidence="1">
    <location>
        <begin position="126"/>
        <end position="142"/>
    </location>
</feature>
<gene>
    <name evidence="4" type="ORF">D0T12_08860</name>
</gene>
<keyword evidence="5" id="KW-1185">Reference proteome</keyword>
<comment type="caution">
    <text evidence="4">The sequence shown here is derived from an EMBL/GenBank/DDBJ whole genome shotgun (WGS) entry which is preliminary data.</text>
</comment>
<feature type="signal peptide" evidence="2">
    <location>
        <begin position="1"/>
        <end position="34"/>
    </location>
</feature>
<accession>A0A372GJ66</accession>